<dbReference type="InterPro" id="IPR013839">
    <property type="entry name" value="DNAligase_adenylation"/>
</dbReference>
<dbReference type="Gene3D" id="2.40.50.140">
    <property type="entry name" value="Nucleic acid-binding proteins"/>
    <property type="match status" value="1"/>
</dbReference>
<name>A0ABQ2YGE4_9GAMM</name>
<protein>
    <recommendedName>
        <fullName evidence="7">DNA ligase B</fullName>
        <ecNumber evidence="7">6.5.1.2</ecNumber>
    </recommendedName>
    <alternativeName>
        <fullName evidence="7">Polydeoxyribonucleotide synthase [NAD(+)] B</fullName>
    </alternativeName>
</protein>
<evidence type="ECO:0000256" key="7">
    <source>
        <dbReference type="HAMAP-Rule" id="MF_01587"/>
    </source>
</evidence>
<dbReference type="SUPFAM" id="SSF47781">
    <property type="entry name" value="RuvA domain 2-like"/>
    <property type="match status" value="1"/>
</dbReference>
<dbReference type="InterPro" id="IPR010994">
    <property type="entry name" value="RuvA_2-like"/>
</dbReference>
<dbReference type="Gene3D" id="1.10.287.610">
    <property type="entry name" value="Helix hairpin bin"/>
    <property type="match status" value="1"/>
</dbReference>
<keyword evidence="2 7" id="KW-0235">DNA replication</keyword>
<dbReference type="Pfam" id="PF14520">
    <property type="entry name" value="HHH_5"/>
    <property type="match status" value="1"/>
</dbReference>
<dbReference type="SMART" id="SM00532">
    <property type="entry name" value="LIGANc"/>
    <property type="match status" value="1"/>
</dbReference>
<dbReference type="Pfam" id="PF03120">
    <property type="entry name" value="OB_DNA_ligase"/>
    <property type="match status" value="1"/>
</dbReference>
<sequence length="574" mass="64901">MQRHTFGVPRPILFSCVLLAHLGLPLAQADECPDWAPAQADRAMQTLQARIAEWNDAYYRRGERLVEDSVYDQARARLTAWQDCVEASSSSTLPIVDSGPVLHPVPHTGLAKLDDRQALTTWIERRRHDELWIQPKVDGVAVTLVYEDGRLTAAISRGDGRAGQNWLSHAQRIAAIPRKLPTESPERVILQGELYHRRPGHIQAEHGSDGARNAIIGLMARHELDADGADEIGLFVWDWPNGPEPMHERLATLERWGFTTTARLTRPVADLDDVTRWRQRWYRHALPFATDGVVLRQNTRPAARDWQPEPPDWAVAWKHPAQRSLAVVRDVDFRIGRTGNITPVLQLYPTQLDDRTVRRVSLGSLSQWQEWDVRPGDQVMIRLAGLTIPQLDDVLIRAEPRPELDAPPPERYHRLSCLHLNDGCEMQFLARLAWLSGPQGLDIPGVGEGTWQRLIAGGLVEDLLDWQRLTPKQLEALPGVGEARAAQWYASFQASRQRPWARWFSALGMPPVDERALAGPDGRVDLAELRARSRHDWMQHSGIGTTTANHLVAFFAHPDIGRQLDRIMLHIVPR</sequence>
<keyword evidence="1 7" id="KW-0436">Ligase</keyword>
<evidence type="ECO:0000259" key="9">
    <source>
        <dbReference type="SMART" id="SM00532"/>
    </source>
</evidence>
<dbReference type="InterPro" id="IPR020923">
    <property type="entry name" value="DNA_ligase_B"/>
</dbReference>
<dbReference type="InterPro" id="IPR001679">
    <property type="entry name" value="DNA_ligase"/>
</dbReference>
<dbReference type="InterPro" id="IPR004150">
    <property type="entry name" value="NAD_DNA_ligase_OB"/>
</dbReference>
<evidence type="ECO:0000256" key="8">
    <source>
        <dbReference type="SAM" id="SignalP"/>
    </source>
</evidence>
<dbReference type="SUPFAM" id="SSF56091">
    <property type="entry name" value="DNA ligase/mRNA capping enzyme, catalytic domain"/>
    <property type="match status" value="1"/>
</dbReference>
<evidence type="ECO:0000256" key="3">
    <source>
        <dbReference type="ARBA" id="ARBA00022763"/>
    </source>
</evidence>
<keyword evidence="3 7" id="KW-0227">DNA damage</keyword>
<dbReference type="Pfam" id="PF01653">
    <property type="entry name" value="DNA_ligase_aden"/>
    <property type="match status" value="1"/>
</dbReference>
<comment type="caution">
    <text evidence="10">The sequence shown here is derived from an EMBL/GenBank/DDBJ whole genome shotgun (WGS) entry which is preliminary data.</text>
</comment>
<keyword evidence="4 7" id="KW-0520">NAD</keyword>
<evidence type="ECO:0000256" key="6">
    <source>
        <dbReference type="ARBA" id="ARBA00034005"/>
    </source>
</evidence>
<evidence type="ECO:0000256" key="2">
    <source>
        <dbReference type="ARBA" id="ARBA00022705"/>
    </source>
</evidence>
<feature type="domain" description="NAD-dependent DNA ligase N-terminal" evidence="9">
    <location>
        <begin position="39"/>
        <end position="440"/>
    </location>
</feature>
<dbReference type="Proteomes" id="UP000653056">
    <property type="component" value="Unassembled WGS sequence"/>
</dbReference>
<evidence type="ECO:0000256" key="4">
    <source>
        <dbReference type="ARBA" id="ARBA00023027"/>
    </source>
</evidence>
<accession>A0ABQ2YGE4</accession>
<gene>
    <name evidence="7 10" type="primary">ligB</name>
    <name evidence="10" type="ORF">GCM10007160_07050</name>
</gene>
<evidence type="ECO:0000313" key="10">
    <source>
        <dbReference type="EMBL" id="GGX82264.1"/>
    </source>
</evidence>
<comment type="function">
    <text evidence="7">Catalyzes the formation of phosphodiester linkages between 5'-phosphoryl and 3'-hydroxyl groups in double-stranded DNA using NAD as a coenzyme and as the energy source for the reaction.</text>
</comment>
<keyword evidence="5 7" id="KW-0234">DNA repair</keyword>
<dbReference type="Gene3D" id="3.30.470.30">
    <property type="entry name" value="DNA ligase/mRNA capping enzyme"/>
    <property type="match status" value="1"/>
</dbReference>
<dbReference type="InterPro" id="IPR013840">
    <property type="entry name" value="DNAligase_N"/>
</dbReference>
<comment type="catalytic activity">
    <reaction evidence="6 7">
        <text>NAD(+) + (deoxyribonucleotide)n-3'-hydroxyl + 5'-phospho-(deoxyribonucleotide)m = (deoxyribonucleotide)n+m + AMP + beta-nicotinamide D-nucleotide.</text>
        <dbReference type="EC" id="6.5.1.2"/>
    </reaction>
</comment>
<dbReference type="PANTHER" id="PTHR47810">
    <property type="entry name" value="DNA LIGASE"/>
    <property type="match status" value="1"/>
</dbReference>
<feature type="signal peptide" evidence="8">
    <location>
        <begin position="1"/>
        <end position="29"/>
    </location>
</feature>
<dbReference type="GO" id="GO:0016874">
    <property type="term" value="F:ligase activity"/>
    <property type="evidence" value="ECO:0007669"/>
    <property type="project" value="UniProtKB-KW"/>
</dbReference>
<organism evidence="10 11">
    <name type="scientific">Litchfieldella qijiaojingensis</name>
    <dbReference type="NCBI Taxonomy" id="980347"/>
    <lineage>
        <taxon>Bacteria</taxon>
        <taxon>Pseudomonadati</taxon>
        <taxon>Pseudomonadota</taxon>
        <taxon>Gammaproteobacteria</taxon>
        <taxon>Oceanospirillales</taxon>
        <taxon>Halomonadaceae</taxon>
        <taxon>Litchfieldella</taxon>
    </lineage>
</organism>
<dbReference type="InterPro" id="IPR050326">
    <property type="entry name" value="NAD_dep_DNA_ligaseB"/>
</dbReference>
<dbReference type="PIRSF" id="PIRSF001604">
    <property type="entry name" value="LigA"/>
    <property type="match status" value="1"/>
</dbReference>
<dbReference type="PANTHER" id="PTHR47810:SF1">
    <property type="entry name" value="DNA LIGASE B"/>
    <property type="match status" value="1"/>
</dbReference>
<dbReference type="RefSeq" id="WP_189466273.1">
    <property type="nucleotide sequence ID" value="NZ_BMXS01000002.1"/>
</dbReference>
<dbReference type="NCBIfam" id="NF005987">
    <property type="entry name" value="PRK08097.1"/>
    <property type="match status" value="1"/>
</dbReference>
<evidence type="ECO:0000256" key="1">
    <source>
        <dbReference type="ARBA" id="ARBA00022598"/>
    </source>
</evidence>
<dbReference type="SUPFAM" id="SSF50249">
    <property type="entry name" value="Nucleic acid-binding proteins"/>
    <property type="match status" value="1"/>
</dbReference>
<keyword evidence="8" id="KW-0732">Signal</keyword>
<feature type="active site" description="N6-AMP-lysine intermediate" evidence="7">
    <location>
        <position position="136"/>
    </location>
</feature>
<dbReference type="HAMAP" id="MF_01587">
    <property type="entry name" value="DNA_ligase_B"/>
    <property type="match status" value="1"/>
</dbReference>
<keyword evidence="11" id="KW-1185">Reference proteome</keyword>
<reference evidence="11" key="1">
    <citation type="journal article" date="2019" name="Int. J. Syst. Evol. Microbiol.">
        <title>The Global Catalogue of Microorganisms (GCM) 10K type strain sequencing project: providing services to taxonomists for standard genome sequencing and annotation.</title>
        <authorList>
            <consortium name="The Broad Institute Genomics Platform"/>
            <consortium name="The Broad Institute Genome Sequencing Center for Infectious Disease"/>
            <person name="Wu L."/>
            <person name="Ma J."/>
        </authorList>
    </citation>
    <scope>NUCLEOTIDE SEQUENCE [LARGE SCALE GENOMIC DNA]</scope>
    <source>
        <strain evidence="11">KCTC 22228</strain>
    </source>
</reference>
<comment type="similarity">
    <text evidence="7">Belongs to the NAD-dependent DNA ligase family. LigB subfamily.</text>
</comment>
<feature type="chain" id="PRO_5046418186" description="DNA ligase B" evidence="8">
    <location>
        <begin position="30"/>
        <end position="574"/>
    </location>
</feature>
<dbReference type="InterPro" id="IPR012340">
    <property type="entry name" value="NA-bd_OB-fold"/>
</dbReference>
<evidence type="ECO:0000256" key="5">
    <source>
        <dbReference type="ARBA" id="ARBA00023204"/>
    </source>
</evidence>
<proteinExistence type="inferred from homology"/>
<dbReference type="EC" id="6.5.1.2" evidence="7"/>
<dbReference type="Gene3D" id="1.10.150.20">
    <property type="entry name" value="5' to 3' exonuclease, C-terminal subdomain"/>
    <property type="match status" value="1"/>
</dbReference>
<evidence type="ECO:0000313" key="11">
    <source>
        <dbReference type="Proteomes" id="UP000653056"/>
    </source>
</evidence>
<dbReference type="EMBL" id="BMXS01000002">
    <property type="protein sequence ID" value="GGX82264.1"/>
    <property type="molecule type" value="Genomic_DNA"/>
</dbReference>